<proteinExistence type="inferred from homology"/>
<evidence type="ECO:0000256" key="2">
    <source>
        <dbReference type="ARBA" id="ARBA00017846"/>
    </source>
</evidence>
<dbReference type="KEGG" id="aaut:ACETAC_07025"/>
<evidence type="ECO:0000256" key="14">
    <source>
        <dbReference type="ARBA" id="ARBA00048988"/>
    </source>
</evidence>
<organism evidence="18 19">
    <name type="scientific">Aceticella autotrophica</name>
    <dbReference type="NCBI Taxonomy" id="2755338"/>
    <lineage>
        <taxon>Bacteria</taxon>
        <taxon>Bacillati</taxon>
        <taxon>Bacillota</taxon>
        <taxon>Clostridia</taxon>
        <taxon>Thermoanaerobacterales</taxon>
        <taxon>Thermoanaerobacteraceae</taxon>
        <taxon>Aceticella</taxon>
    </lineage>
</organism>
<keyword evidence="8" id="KW-0238">DNA-binding</keyword>
<dbReference type="NCBIfam" id="TIGR00643">
    <property type="entry name" value="recG"/>
    <property type="match status" value="1"/>
</dbReference>
<dbReference type="NCBIfam" id="NF008168">
    <property type="entry name" value="PRK10917.2-2"/>
    <property type="match status" value="1"/>
</dbReference>
<evidence type="ECO:0000313" key="18">
    <source>
        <dbReference type="EMBL" id="QSZ28388.1"/>
    </source>
</evidence>
<dbReference type="SMART" id="SM00487">
    <property type="entry name" value="DEXDc"/>
    <property type="match status" value="1"/>
</dbReference>
<dbReference type="InterPro" id="IPR014001">
    <property type="entry name" value="Helicase_ATP-bd"/>
</dbReference>
<comment type="catalytic activity">
    <reaction evidence="12 15">
        <text>Couples ATP hydrolysis with the unwinding of duplex DNA by translocating in the 3'-5' direction.</text>
        <dbReference type="EC" id="5.6.2.4"/>
    </reaction>
</comment>
<dbReference type="Pfam" id="PF17191">
    <property type="entry name" value="RecG_wedge"/>
    <property type="match status" value="1"/>
</dbReference>
<keyword evidence="5 15" id="KW-0378">Hydrolase</keyword>
<keyword evidence="3 15" id="KW-0547">Nucleotide-binding</keyword>
<evidence type="ECO:0000256" key="4">
    <source>
        <dbReference type="ARBA" id="ARBA00022763"/>
    </source>
</evidence>
<evidence type="ECO:0000256" key="9">
    <source>
        <dbReference type="ARBA" id="ARBA00023172"/>
    </source>
</evidence>
<evidence type="ECO:0000256" key="5">
    <source>
        <dbReference type="ARBA" id="ARBA00022801"/>
    </source>
</evidence>
<dbReference type="SUPFAM" id="SSF50249">
    <property type="entry name" value="Nucleic acid-binding proteins"/>
    <property type="match status" value="1"/>
</dbReference>
<keyword evidence="19" id="KW-1185">Reference proteome</keyword>
<evidence type="ECO:0000256" key="3">
    <source>
        <dbReference type="ARBA" id="ARBA00022741"/>
    </source>
</evidence>
<dbReference type="RefSeq" id="WP_348771625.1">
    <property type="nucleotide sequence ID" value="NZ_CP060096.1"/>
</dbReference>
<evidence type="ECO:0000259" key="16">
    <source>
        <dbReference type="SMART" id="SM00487"/>
    </source>
</evidence>
<sequence length="682" mass="77904">MNLNKPIQYIKGVGPKRAKLLHKLGIETVGDAIYNFPRDYDNRANILSINDLKIGEKQTFKAFIAGDAREYKVKRLTITKIPVKDACGAVELIWYNKPYIKNNFKIGEEYIINGKVSYKYGQICVDNPILERDEKNKLNTGRIVPIYSLTEGLSQNVMRSIMYNVITENLNDICEIFDEEVLQKYKLIEIKDAIINIHFPKDEETLKDSRYRLVFQELFLLQLGLNLIKNKFQTKKKGIIFNKIDLKNFLNQLNFKLTNAQNRALNEILEDMYSNKCMNRLLQGDVGSGKTIIAAAAMYVAAKNKYQAAMMVPTEILAKQHYETLINLFKDSGINVELLTGRLSIKQKKDLLNKIKNGSIDILIGTHAIIEENVDFKNLGFCVTDEQHRFGVRQRAILKQKGKSADVLVMTATPIPRTLALMLYGDLDISVIDELPPDRKEIATYAIYSSLRERAYKFAIEEIKKGRQVYIVCPLIEESDVINARSAEIVYDELYKGIFKNYKVGLVHGKMPSKEKDKVMDDFIIGELDILISTTVIEVGINVPNASIMIIENAERFGLAQLHQLRGRVGRSGYQSYCILIAYSNSDVIKKRLKIMTETNDGFKIAEKDLEIRGPGEFFGIRQHGLPELKIANLFEDIDILKKAQRCAEDIISKDPDLRENSFIREELINKFKDKLDGIILN</sequence>
<comment type="catalytic activity">
    <reaction evidence="14 15">
        <text>ATP + H2O = ADP + phosphate + H(+)</text>
        <dbReference type="Rhea" id="RHEA:13065"/>
        <dbReference type="ChEBI" id="CHEBI:15377"/>
        <dbReference type="ChEBI" id="CHEBI:15378"/>
        <dbReference type="ChEBI" id="CHEBI:30616"/>
        <dbReference type="ChEBI" id="CHEBI:43474"/>
        <dbReference type="ChEBI" id="CHEBI:456216"/>
        <dbReference type="EC" id="5.6.2.4"/>
    </reaction>
</comment>
<dbReference type="Pfam" id="PF00271">
    <property type="entry name" value="Helicase_C"/>
    <property type="match status" value="1"/>
</dbReference>
<dbReference type="InterPro" id="IPR047112">
    <property type="entry name" value="RecG/Mfd"/>
</dbReference>
<dbReference type="GO" id="GO:0043138">
    <property type="term" value="F:3'-5' DNA helicase activity"/>
    <property type="evidence" value="ECO:0007669"/>
    <property type="project" value="UniProtKB-EC"/>
</dbReference>
<dbReference type="CDD" id="cd17992">
    <property type="entry name" value="DEXHc_RecG"/>
    <property type="match status" value="1"/>
</dbReference>
<evidence type="ECO:0000256" key="10">
    <source>
        <dbReference type="ARBA" id="ARBA00023204"/>
    </source>
</evidence>
<dbReference type="AlphaFoldDB" id="A0A975GBF3"/>
<evidence type="ECO:0000313" key="19">
    <source>
        <dbReference type="Proteomes" id="UP000671913"/>
    </source>
</evidence>
<dbReference type="InterPro" id="IPR027417">
    <property type="entry name" value="P-loop_NTPase"/>
</dbReference>
<dbReference type="Gene3D" id="2.40.50.140">
    <property type="entry name" value="Nucleic acid-binding proteins"/>
    <property type="match status" value="1"/>
</dbReference>
<dbReference type="EC" id="5.6.2.4" evidence="13 15"/>
<protein>
    <recommendedName>
        <fullName evidence="2 15">ATP-dependent DNA helicase RecG</fullName>
        <ecNumber evidence="13 15">5.6.2.4</ecNumber>
    </recommendedName>
</protein>
<evidence type="ECO:0000256" key="6">
    <source>
        <dbReference type="ARBA" id="ARBA00022806"/>
    </source>
</evidence>
<comment type="function">
    <text evidence="15">Plays a critical role in recombination and DNA repair. Helps process Holliday junction intermediates to mature products by catalyzing branch migration. Has replication fork regression activity, unwinds stalled or blocked replication forks to make a HJ that can be resolved. Has a DNA unwinding activity characteristic of a DNA helicase with 3'-5' polarity.</text>
</comment>
<keyword evidence="11" id="KW-0413">Isomerase</keyword>
<reference evidence="18" key="1">
    <citation type="submission" date="2020-08" db="EMBL/GenBank/DDBJ databases">
        <title>Genomic insights into the carbon and energy metabolism of the first obligate autotrophic acetogenic bacterium Aceticella autotrophica gen. nov., sp. nov.</title>
        <authorList>
            <person name="Toshchakov S.V."/>
            <person name="Elcheninov A.G."/>
            <person name="Kublanov I.V."/>
            <person name="Frolov E.N."/>
            <person name="Lebedinsky A.V."/>
        </authorList>
    </citation>
    <scope>NUCLEOTIDE SEQUENCE</scope>
    <source>
        <strain evidence="18">3443-3Ac</strain>
    </source>
</reference>
<dbReference type="GO" id="GO:0016787">
    <property type="term" value="F:hydrolase activity"/>
    <property type="evidence" value="ECO:0007669"/>
    <property type="project" value="UniProtKB-KW"/>
</dbReference>
<feature type="domain" description="Helicase C-terminal" evidence="17">
    <location>
        <begin position="488"/>
        <end position="573"/>
    </location>
</feature>
<dbReference type="GO" id="GO:0006310">
    <property type="term" value="P:DNA recombination"/>
    <property type="evidence" value="ECO:0007669"/>
    <property type="project" value="UniProtKB-UniRule"/>
</dbReference>
<dbReference type="GO" id="GO:0003677">
    <property type="term" value="F:DNA binding"/>
    <property type="evidence" value="ECO:0007669"/>
    <property type="project" value="UniProtKB-KW"/>
</dbReference>
<dbReference type="InterPro" id="IPR011545">
    <property type="entry name" value="DEAD/DEAH_box_helicase_dom"/>
</dbReference>
<dbReference type="GO" id="GO:0005524">
    <property type="term" value="F:ATP binding"/>
    <property type="evidence" value="ECO:0007669"/>
    <property type="project" value="UniProtKB-KW"/>
</dbReference>
<dbReference type="PANTHER" id="PTHR47964:SF1">
    <property type="entry name" value="ATP-DEPENDENT DNA HELICASE HOMOLOG RECG, CHLOROPLASTIC"/>
    <property type="match status" value="1"/>
</dbReference>
<dbReference type="NCBIfam" id="NF008165">
    <property type="entry name" value="PRK10917.1-3"/>
    <property type="match status" value="1"/>
</dbReference>
<keyword evidence="6 15" id="KW-0347">Helicase</keyword>
<dbReference type="InterPro" id="IPR033454">
    <property type="entry name" value="RecG_wedge"/>
</dbReference>
<dbReference type="InterPro" id="IPR012340">
    <property type="entry name" value="NA-bd_OB-fold"/>
</dbReference>
<dbReference type="Pfam" id="PF00270">
    <property type="entry name" value="DEAD"/>
    <property type="match status" value="1"/>
</dbReference>
<dbReference type="InterPro" id="IPR004609">
    <property type="entry name" value="ATP-dep_DNA_helicase_RecG"/>
</dbReference>
<dbReference type="CDD" id="cd04488">
    <property type="entry name" value="RecG_wedge_OBF"/>
    <property type="match status" value="1"/>
</dbReference>
<evidence type="ECO:0000256" key="15">
    <source>
        <dbReference type="RuleBase" id="RU363016"/>
    </source>
</evidence>
<dbReference type="SUPFAM" id="SSF52540">
    <property type="entry name" value="P-loop containing nucleoside triphosphate hydrolases"/>
    <property type="match status" value="2"/>
</dbReference>
<evidence type="ECO:0000256" key="13">
    <source>
        <dbReference type="ARBA" id="ARBA00034808"/>
    </source>
</evidence>
<keyword evidence="4 15" id="KW-0227">DNA damage</keyword>
<evidence type="ECO:0000259" key="17">
    <source>
        <dbReference type="SMART" id="SM00490"/>
    </source>
</evidence>
<dbReference type="Pfam" id="PF19833">
    <property type="entry name" value="RecG_dom3_C"/>
    <property type="match status" value="1"/>
</dbReference>
<dbReference type="Proteomes" id="UP000671913">
    <property type="component" value="Chromosome"/>
</dbReference>
<dbReference type="InterPro" id="IPR001650">
    <property type="entry name" value="Helicase_C-like"/>
</dbReference>
<dbReference type="CDD" id="cd18811">
    <property type="entry name" value="SF2_C_RecG"/>
    <property type="match status" value="1"/>
</dbReference>
<name>A0A975GBF3_9THEO</name>
<dbReference type="GO" id="GO:0006281">
    <property type="term" value="P:DNA repair"/>
    <property type="evidence" value="ECO:0007669"/>
    <property type="project" value="UniProtKB-UniRule"/>
</dbReference>
<feature type="domain" description="Helicase ATP-binding" evidence="16">
    <location>
        <begin position="253"/>
        <end position="442"/>
    </location>
</feature>
<dbReference type="PANTHER" id="PTHR47964">
    <property type="entry name" value="ATP-DEPENDENT DNA HELICASE HOMOLOG RECG, CHLOROPLASTIC"/>
    <property type="match status" value="1"/>
</dbReference>
<evidence type="ECO:0000256" key="12">
    <source>
        <dbReference type="ARBA" id="ARBA00034617"/>
    </source>
</evidence>
<keyword evidence="7 15" id="KW-0067">ATP-binding</keyword>
<dbReference type="Gene3D" id="3.40.50.300">
    <property type="entry name" value="P-loop containing nucleotide triphosphate hydrolases"/>
    <property type="match status" value="2"/>
</dbReference>
<dbReference type="SMART" id="SM00490">
    <property type="entry name" value="HELICc"/>
    <property type="match status" value="2"/>
</dbReference>
<comment type="similarity">
    <text evidence="1 15">Belongs to the helicase family. RecG subfamily.</text>
</comment>
<evidence type="ECO:0000256" key="7">
    <source>
        <dbReference type="ARBA" id="ARBA00022840"/>
    </source>
</evidence>
<keyword evidence="9 15" id="KW-0233">DNA recombination</keyword>
<gene>
    <name evidence="18" type="primary">recG</name>
    <name evidence="18" type="ORF">ACETAC_07025</name>
</gene>
<dbReference type="EMBL" id="CP060096">
    <property type="protein sequence ID" value="QSZ28388.1"/>
    <property type="molecule type" value="Genomic_DNA"/>
</dbReference>
<keyword evidence="10 15" id="KW-0234">DNA repair</keyword>
<evidence type="ECO:0000256" key="1">
    <source>
        <dbReference type="ARBA" id="ARBA00007504"/>
    </source>
</evidence>
<dbReference type="InterPro" id="IPR045562">
    <property type="entry name" value="RecG_dom3_C"/>
</dbReference>
<feature type="domain" description="Helicase C-terminal" evidence="17">
    <location>
        <begin position="319"/>
        <end position="391"/>
    </location>
</feature>
<evidence type="ECO:0000256" key="11">
    <source>
        <dbReference type="ARBA" id="ARBA00023235"/>
    </source>
</evidence>
<evidence type="ECO:0000256" key="8">
    <source>
        <dbReference type="ARBA" id="ARBA00023125"/>
    </source>
</evidence>
<accession>A0A975GBF3</accession>